<name>A0AAW2G7F4_9HYME</name>
<comment type="caution">
    <text evidence="1">The sequence shown here is derived from an EMBL/GenBank/DDBJ whole genome shotgun (WGS) entry which is preliminary data.</text>
</comment>
<organism evidence="1 2">
    <name type="scientific">Cardiocondyla obscurior</name>
    <dbReference type="NCBI Taxonomy" id="286306"/>
    <lineage>
        <taxon>Eukaryota</taxon>
        <taxon>Metazoa</taxon>
        <taxon>Ecdysozoa</taxon>
        <taxon>Arthropoda</taxon>
        <taxon>Hexapoda</taxon>
        <taxon>Insecta</taxon>
        <taxon>Pterygota</taxon>
        <taxon>Neoptera</taxon>
        <taxon>Endopterygota</taxon>
        <taxon>Hymenoptera</taxon>
        <taxon>Apocrita</taxon>
        <taxon>Aculeata</taxon>
        <taxon>Formicoidea</taxon>
        <taxon>Formicidae</taxon>
        <taxon>Myrmicinae</taxon>
        <taxon>Cardiocondyla</taxon>
    </lineage>
</organism>
<dbReference type="Proteomes" id="UP001430953">
    <property type="component" value="Unassembled WGS sequence"/>
</dbReference>
<protein>
    <submittedName>
        <fullName evidence="1">Uncharacterized protein</fullName>
    </submittedName>
</protein>
<gene>
    <name evidence="1" type="ORF">PUN28_007048</name>
</gene>
<evidence type="ECO:0000313" key="2">
    <source>
        <dbReference type="Proteomes" id="UP001430953"/>
    </source>
</evidence>
<sequence>MSEDHVRATLSHVKEFHAVHRKYTSPLTLCCSLELDEKCTTEGRAKQAPATLHATVDKTSNKFVLEIDIYAILSETIYRDCRIFLEQQTECTFYEALPVFRSRVLHENVLRAKVYRIIYHNTTHV</sequence>
<dbReference type="AlphaFoldDB" id="A0AAW2G7F4"/>
<proteinExistence type="predicted"/>
<keyword evidence="2" id="KW-1185">Reference proteome</keyword>
<accession>A0AAW2G7F4</accession>
<reference evidence="1 2" key="1">
    <citation type="submission" date="2023-03" db="EMBL/GenBank/DDBJ databases">
        <title>High recombination rates correlate with genetic variation in Cardiocondyla obscurior ants.</title>
        <authorList>
            <person name="Errbii M."/>
        </authorList>
    </citation>
    <scope>NUCLEOTIDE SEQUENCE [LARGE SCALE GENOMIC DNA]</scope>
    <source>
        <strain evidence="1">Alpha-2009</strain>
        <tissue evidence="1">Whole body</tissue>
    </source>
</reference>
<evidence type="ECO:0000313" key="1">
    <source>
        <dbReference type="EMBL" id="KAL0121981.1"/>
    </source>
</evidence>
<dbReference type="EMBL" id="JADYXP020000006">
    <property type="protein sequence ID" value="KAL0121981.1"/>
    <property type="molecule type" value="Genomic_DNA"/>
</dbReference>